<evidence type="ECO:0000256" key="5">
    <source>
        <dbReference type="ARBA" id="ARBA00022892"/>
    </source>
</evidence>
<feature type="region of interest" description="Disordered" evidence="11">
    <location>
        <begin position="1557"/>
        <end position="1851"/>
    </location>
</feature>
<feature type="region of interest" description="Disordered" evidence="11">
    <location>
        <begin position="110"/>
        <end position="192"/>
    </location>
</feature>
<evidence type="ECO:0000313" key="15">
    <source>
        <dbReference type="Proteomes" id="UP000016924"/>
    </source>
</evidence>
<dbReference type="Pfam" id="PF12932">
    <property type="entry name" value="Sec16"/>
    <property type="match status" value="1"/>
</dbReference>
<dbReference type="CDD" id="cd09233">
    <property type="entry name" value="ACE1-Sec16-like"/>
    <property type="match status" value="1"/>
</dbReference>
<dbReference type="RefSeq" id="XP_007784985.1">
    <property type="nucleotide sequence ID" value="XM_007786795.1"/>
</dbReference>
<keyword evidence="6 10" id="KW-0653">Protein transport</keyword>
<proteinExistence type="inferred from homology"/>
<feature type="domain" description="Sec16 Sec23-binding" evidence="12">
    <location>
        <begin position="1205"/>
        <end position="1505"/>
    </location>
</feature>
<feature type="compositionally biased region" description="Pro residues" evidence="11">
    <location>
        <begin position="722"/>
        <end position="735"/>
    </location>
</feature>
<evidence type="ECO:0000256" key="11">
    <source>
        <dbReference type="SAM" id="MobiDB-lite"/>
    </source>
</evidence>
<feature type="compositionally biased region" description="Low complexity" evidence="11">
    <location>
        <begin position="628"/>
        <end position="649"/>
    </location>
</feature>
<keyword evidence="7 10" id="KW-0072">Autophagy</keyword>
<dbReference type="GO" id="GO:0070971">
    <property type="term" value="C:endoplasmic reticulum exit site"/>
    <property type="evidence" value="ECO:0007669"/>
    <property type="project" value="TreeGrafter"/>
</dbReference>
<comment type="subcellular location">
    <subcellularLocation>
        <location evidence="1">Endoplasmic reticulum membrane</location>
        <topology evidence="1">Peripheral membrane protein</topology>
        <orientation evidence="1">Cytoplasmic side</orientation>
    </subcellularLocation>
</comment>
<feature type="compositionally biased region" description="Acidic residues" evidence="11">
    <location>
        <begin position="226"/>
        <end position="242"/>
    </location>
</feature>
<feature type="compositionally biased region" description="Polar residues" evidence="11">
    <location>
        <begin position="1972"/>
        <end position="1981"/>
    </location>
</feature>
<feature type="compositionally biased region" description="Polar residues" evidence="11">
    <location>
        <begin position="1578"/>
        <end position="1589"/>
    </location>
</feature>
<feature type="region of interest" description="Disordered" evidence="11">
    <location>
        <begin position="21"/>
        <end position="45"/>
    </location>
</feature>
<feature type="region of interest" description="Disordered" evidence="11">
    <location>
        <begin position="207"/>
        <end position="322"/>
    </location>
</feature>
<feature type="compositionally biased region" description="Pro residues" evidence="11">
    <location>
        <begin position="1876"/>
        <end position="1887"/>
    </location>
</feature>
<feature type="compositionally biased region" description="Polar residues" evidence="11">
    <location>
        <begin position="496"/>
        <end position="516"/>
    </location>
</feature>
<feature type="compositionally biased region" description="Acidic residues" evidence="11">
    <location>
        <begin position="174"/>
        <end position="184"/>
    </location>
</feature>
<feature type="compositionally biased region" description="Pro residues" evidence="11">
    <location>
        <begin position="693"/>
        <end position="706"/>
    </location>
</feature>
<feature type="compositionally biased region" description="Polar residues" evidence="11">
    <location>
        <begin position="883"/>
        <end position="892"/>
    </location>
</feature>
<evidence type="ECO:0000259" key="13">
    <source>
        <dbReference type="Pfam" id="PF12932"/>
    </source>
</evidence>
<dbReference type="Pfam" id="PF12931">
    <property type="entry name" value="TPR_Sec16"/>
    <property type="match status" value="1"/>
</dbReference>
<dbReference type="GO" id="GO:0006914">
    <property type="term" value="P:autophagy"/>
    <property type="evidence" value="ECO:0007669"/>
    <property type="project" value="UniProtKB-KW"/>
</dbReference>
<comment type="similarity">
    <text evidence="2 10">Belongs to the SEC16 family.</text>
</comment>
<name>R7Z6E6_CONA1</name>
<dbReference type="GO" id="GO:0070973">
    <property type="term" value="P:protein localization to endoplasmic reticulum exit site"/>
    <property type="evidence" value="ECO:0007669"/>
    <property type="project" value="TreeGrafter"/>
</dbReference>
<feature type="region of interest" description="Disordered" evidence="11">
    <location>
        <begin position="1865"/>
        <end position="2013"/>
    </location>
</feature>
<feature type="region of interest" description="Disordered" evidence="11">
    <location>
        <begin position="383"/>
        <end position="420"/>
    </location>
</feature>
<accession>R7Z6E6</accession>
<evidence type="ECO:0000313" key="14">
    <source>
        <dbReference type="EMBL" id="EON69668.1"/>
    </source>
</evidence>
<evidence type="ECO:0000256" key="8">
    <source>
        <dbReference type="ARBA" id="ARBA00023136"/>
    </source>
</evidence>
<dbReference type="GO" id="GO:0016192">
    <property type="term" value="P:vesicle-mediated transport"/>
    <property type="evidence" value="ECO:0007669"/>
    <property type="project" value="UniProtKB-KW"/>
</dbReference>
<feature type="compositionally biased region" description="Polar residues" evidence="11">
    <location>
        <begin position="1598"/>
        <end position="1613"/>
    </location>
</feature>
<feature type="compositionally biased region" description="Polar residues" evidence="11">
    <location>
        <begin position="708"/>
        <end position="721"/>
    </location>
</feature>
<feature type="compositionally biased region" description="Low complexity" evidence="11">
    <location>
        <begin position="1865"/>
        <end position="1875"/>
    </location>
</feature>
<keyword evidence="15" id="KW-1185">Reference proteome</keyword>
<feature type="compositionally biased region" description="Low complexity" evidence="11">
    <location>
        <begin position="605"/>
        <end position="617"/>
    </location>
</feature>
<reference evidence="15" key="1">
    <citation type="submission" date="2012-06" db="EMBL/GenBank/DDBJ databases">
        <title>The genome sequence of Coniosporium apollinis CBS 100218.</title>
        <authorList>
            <consortium name="The Broad Institute Genome Sequencing Platform"/>
            <person name="Cuomo C."/>
            <person name="Gorbushina A."/>
            <person name="Noack S."/>
            <person name="Walker B."/>
            <person name="Young S.K."/>
            <person name="Zeng Q."/>
            <person name="Gargeya S."/>
            <person name="Fitzgerald M."/>
            <person name="Haas B."/>
            <person name="Abouelleil A."/>
            <person name="Alvarado L."/>
            <person name="Arachchi H.M."/>
            <person name="Berlin A.M."/>
            <person name="Chapman S.B."/>
            <person name="Goldberg J."/>
            <person name="Griggs A."/>
            <person name="Gujja S."/>
            <person name="Hansen M."/>
            <person name="Howarth C."/>
            <person name="Imamovic A."/>
            <person name="Larimer J."/>
            <person name="McCowan C."/>
            <person name="Montmayeur A."/>
            <person name="Murphy C."/>
            <person name="Neiman D."/>
            <person name="Pearson M."/>
            <person name="Priest M."/>
            <person name="Roberts A."/>
            <person name="Saif S."/>
            <person name="Shea T."/>
            <person name="Sisk P."/>
            <person name="Sykes S."/>
            <person name="Wortman J."/>
            <person name="Nusbaum C."/>
            <person name="Birren B."/>
        </authorList>
    </citation>
    <scope>NUCLEOTIDE SEQUENCE [LARGE SCALE GENOMIC DNA]</scope>
    <source>
        <strain evidence="15">CBS 100218</strain>
    </source>
</reference>
<dbReference type="GeneID" id="19906231"/>
<feature type="region of interest" description="Disordered" evidence="11">
    <location>
        <begin position="545"/>
        <end position="963"/>
    </location>
</feature>
<dbReference type="GO" id="GO:0012507">
    <property type="term" value="C:ER to Golgi transport vesicle membrane"/>
    <property type="evidence" value="ECO:0007669"/>
    <property type="project" value="TreeGrafter"/>
</dbReference>
<dbReference type="InterPro" id="IPR024340">
    <property type="entry name" value="Sec16_CCD"/>
</dbReference>
<feature type="domain" description="Sec16 central conserved" evidence="13">
    <location>
        <begin position="1026"/>
        <end position="1145"/>
    </location>
</feature>
<evidence type="ECO:0000256" key="1">
    <source>
        <dbReference type="ARBA" id="ARBA00004397"/>
    </source>
</evidence>
<gene>
    <name evidence="14" type="ORF">W97_08920</name>
</gene>
<feature type="compositionally biased region" description="Low complexity" evidence="11">
    <location>
        <begin position="1716"/>
        <end position="1749"/>
    </location>
</feature>
<feature type="compositionally biased region" description="Polar residues" evidence="11">
    <location>
        <begin position="747"/>
        <end position="762"/>
    </location>
</feature>
<evidence type="ECO:0000256" key="10">
    <source>
        <dbReference type="RuleBase" id="RU364101"/>
    </source>
</evidence>
<dbReference type="eggNOG" id="KOG1913">
    <property type="taxonomic scope" value="Eukaryota"/>
</dbReference>
<dbReference type="OMA" id="YKSPYDL"/>
<dbReference type="PANTHER" id="PTHR13402">
    <property type="entry name" value="RGPR-RELATED"/>
    <property type="match status" value="1"/>
</dbReference>
<dbReference type="InterPro" id="IPR024298">
    <property type="entry name" value="Sec16_Sec23-bd"/>
</dbReference>
<evidence type="ECO:0000256" key="6">
    <source>
        <dbReference type="ARBA" id="ARBA00022927"/>
    </source>
</evidence>
<dbReference type="GO" id="GO:0005789">
    <property type="term" value="C:endoplasmic reticulum membrane"/>
    <property type="evidence" value="ECO:0007669"/>
    <property type="project" value="UniProtKB-SubCell"/>
</dbReference>
<dbReference type="Gene3D" id="1.25.40.1030">
    <property type="match status" value="1"/>
</dbReference>
<dbReference type="GO" id="GO:0015031">
    <property type="term" value="P:protein transport"/>
    <property type="evidence" value="ECO:0007669"/>
    <property type="project" value="UniProtKB-KW"/>
</dbReference>
<evidence type="ECO:0000256" key="4">
    <source>
        <dbReference type="ARBA" id="ARBA00022824"/>
    </source>
</evidence>
<feature type="region of interest" description="Disordered" evidence="11">
    <location>
        <begin position="496"/>
        <end position="522"/>
    </location>
</feature>
<feature type="compositionally biased region" description="Polar residues" evidence="11">
    <location>
        <begin position="1632"/>
        <end position="1646"/>
    </location>
</feature>
<dbReference type="HOGENOM" id="CLU_001147_1_0_1"/>
<dbReference type="FunFam" id="1.25.40.1030:FF:000008">
    <property type="entry name" value="Protein transport protein sec16"/>
    <property type="match status" value="1"/>
</dbReference>
<keyword evidence="3 10" id="KW-0813">Transport</keyword>
<evidence type="ECO:0000256" key="7">
    <source>
        <dbReference type="ARBA" id="ARBA00023006"/>
    </source>
</evidence>
<evidence type="ECO:0000256" key="9">
    <source>
        <dbReference type="ARBA" id="ARBA00024687"/>
    </source>
</evidence>
<dbReference type="GO" id="GO:0007030">
    <property type="term" value="P:Golgi organization"/>
    <property type="evidence" value="ECO:0007669"/>
    <property type="project" value="TreeGrafter"/>
</dbReference>
<dbReference type="STRING" id="1168221.R7Z6E6"/>
<dbReference type="OrthoDB" id="8918678at2759"/>
<keyword evidence="5 10" id="KW-0931">ER-Golgi transport</keyword>
<keyword evidence="4 10" id="KW-0256">Endoplasmic reticulum</keyword>
<organism evidence="14 15">
    <name type="scientific">Coniosporium apollinis (strain CBS 100218)</name>
    <name type="common">Rock-inhabiting black yeast</name>
    <dbReference type="NCBI Taxonomy" id="1168221"/>
    <lineage>
        <taxon>Eukaryota</taxon>
        <taxon>Fungi</taxon>
        <taxon>Dikarya</taxon>
        <taxon>Ascomycota</taxon>
        <taxon>Pezizomycotina</taxon>
        <taxon>Dothideomycetes</taxon>
        <taxon>Dothideomycetes incertae sedis</taxon>
        <taxon>Coniosporium</taxon>
    </lineage>
</organism>
<feature type="compositionally biased region" description="Pro residues" evidence="11">
    <location>
        <begin position="1899"/>
        <end position="1913"/>
    </location>
</feature>
<feature type="region of interest" description="Disordered" evidence="11">
    <location>
        <begin position="334"/>
        <end position="367"/>
    </location>
</feature>
<feature type="compositionally biased region" description="Pro residues" evidence="11">
    <location>
        <begin position="907"/>
        <end position="916"/>
    </location>
</feature>
<feature type="compositionally biased region" description="Polar residues" evidence="11">
    <location>
        <begin position="293"/>
        <end position="311"/>
    </location>
</feature>
<evidence type="ECO:0000259" key="12">
    <source>
        <dbReference type="Pfam" id="PF12931"/>
    </source>
</evidence>
<protein>
    <recommendedName>
        <fullName evidence="10">Protein transport protein sec16</fullName>
    </recommendedName>
</protein>
<evidence type="ECO:0000256" key="2">
    <source>
        <dbReference type="ARBA" id="ARBA00005927"/>
    </source>
</evidence>
<feature type="compositionally biased region" description="Low complexity" evidence="11">
    <location>
        <begin position="545"/>
        <end position="556"/>
    </location>
</feature>
<feature type="compositionally biased region" description="Basic and acidic residues" evidence="11">
    <location>
        <begin position="1782"/>
        <end position="1819"/>
    </location>
</feature>
<dbReference type="EMBL" id="JH767622">
    <property type="protein sequence ID" value="EON69668.1"/>
    <property type="molecule type" value="Genomic_DNA"/>
</dbReference>
<keyword evidence="8 10" id="KW-0472">Membrane</keyword>
<dbReference type="PANTHER" id="PTHR13402:SF6">
    <property type="entry name" value="SECRETORY 16, ISOFORM I"/>
    <property type="match status" value="1"/>
</dbReference>
<evidence type="ECO:0000256" key="3">
    <source>
        <dbReference type="ARBA" id="ARBA00022448"/>
    </source>
</evidence>
<dbReference type="Proteomes" id="UP000016924">
    <property type="component" value="Unassembled WGS sequence"/>
</dbReference>
<feature type="compositionally biased region" description="Polar residues" evidence="11">
    <location>
        <begin position="1655"/>
        <end position="1670"/>
    </location>
</feature>
<comment type="function">
    <text evidence="9 10">Involved in the initiation of assembly of the COPII coat required for the formation of transport vesicles from the endoplasmic reticulum (ER) and the selection of cargo molecules. Also involved in autophagy.</text>
</comment>
<sequence length="2013" mass="213947">MDNEAGIPDFSYAYGGASWNPALRSDAEGDPAPEPPSEHGELPSAASLRAKAHTGLGLATEQDELPARHHALDRLDAQHAVYKEPTSDDDFFDRYGAPAYDLPAAHLVSTQQAAHSGVPGPTGGGDQPSWMDNTGSPPIGQGMEMEAEPPQNEDISVVASRHPFNSSPPVAEPEREEAEPPPEENYEHQGETTLLEEAVNEDVTEPFFDHADQQDVALSATGAPLVEDDANAEEDSESDQEISEPTTDLEAVKMQPSSEHREETGVGSETAAGISGAVASDWEATGLSGGGDSTSWLQSATTEGRSTTATSGMGWGRSRDAPVFDGTFEQQRALDQNGLVSTEDDTAAREGDSLLGEPKPFAVDWDQFGDDGFNFSSGVVQARNEPQESQLDSTIHPGSDTDAPRASIEIDPSMQPSTEQDLDAMWKAALEDDDLLIDDATTAHPGVFLFDDDGEGFLQEDAGVPAHQDGNELLPIAGANGISAVSMEKYAPVSTQRAAPATTNPYLPQSPQFSDFSKTDQRPATLRNQTSAYGAYSNAAYGQPAPYQQQQTRPPAVSSAQSFADKAKGGYHSPYDLPEDISKPRRRAPVHATPIAQPTPPPPRSSSMQSNMSAGPSRPQAPPVSNMSSTTLSPPSSSHSTQAPATAPAYDTGTVRRTTQPTPKPSASDFFADLPVVTKPRPSGRYTPQVTAPTPPQSQGPPPLPPNRASSFSAPTQQMQPLTPPSIPQFQPPERLPAFPDRPSVLPRTTTMPAPPQVSRQYSPAPPAVPPVNARYSPAPPVVPSAGPRYSPAPPPGPASSVHNRYVAEQGAPPRPAPQPFAPRTSSPLAHHTTPQQQPQPPPFSRSVSVPDAQLQAASMRSVDNRTAAIMEESLDEVGELHQSAQVTSPSAASMHYQADAPSKSTTPPPPPPKSGPPSAASSPRKQSKYAPQHQPSIPSSEPGFAPPRRSQTQSPGATMKRPKLTGLIPIERPASVHGPTSPTSAAAVPAIPQTLPHRRGFSQDISFITPTDERAQDPLERWKGCPIFRWGLGGTVVTTFPKQIPRYGAGHAGPMIKCSPGEVKLQSARDFSPFDEKLARFPGPLKAKGKKKDVITWLKTSIESMDKDLQSSILHSPMPADALKRYEEKILLWKVMQLLVEHDGHLEGNDAVQQAVRKVLSPESEKAEVATDAFATGAQLVGMAPTTGPQVQADPVDPRALDELRTYLAKGDRKGAVWHAVDQRLWAHAMLISSTLEKDVWKQVAQEFVRQEVKKLGDNTQPLAALYEIFAGNLEESIDQLVPASARAGFQMVSKAEGVGSTKNTLEGLDRWRETLVLVLNNRSESDVTAILTLGKLLAGYGRIEAAHICFLFARNIVYLGGADDPQSNMVLIGADHVHQPFDFSRGMEAILLTEVYEFALLLSSAAPAIPHLQAYKLHHATILASYGYRNEAQQYCDAIAAAFKSTTRMSPYYHPSLIVALDDLSRRLSQSPQTDGNSWISKPSVNKASGWAMAKFNSFIAGDESDAASTGSGGAAGAEVGPFAKVAGGTPTISRNASATDLYGSYTGGSGMMMSPSSTTTAGNSRYAPGGGAYTPRTSSDHPSSSRYAPGGAQAYQPSRPSVESQRSNDGAQRRGSGLGLTMQRRSESPELQQTQSNTYLPSPQYSPPRRSLQAQQQGGIHSSSMRAETSPLRAEYGSPYMPTPPVEDPSHLADAEGYMPQDYQPQNSDHDPAASSFDSPAASYEPPTSSYEPPSSSYEPPSYQPYEPEPPQADTRASDDNSSAQPKKKSFMDDDDDDFERRAAELKKQQKAQADREADEAFRKAAEADAAKDAPKKATTGWFGWLKKSEATDAPNKPIKAKLGEENSFVYDPDLKKWVNKKAGATAATPTAATPPPPKGPPMPRAASGGVTAGSMPPPGAPGKLGPPPGALASRSASMPPPSGPPLSRSATPAREGSPASNADGDAPPLKPQGVAALNGPPSAPPSRPGTSMSNASSIEDLLGAAAPRKGGTVKGKKRGGRYIDVMGQK</sequence>